<evidence type="ECO:0000259" key="8">
    <source>
        <dbReference type="PROSITE" id="PS50928"/>
    </source>
</evidence>
<keyword evidence="3" id="KW-1003">Cell membrane</keyword>
<feature type="transmembrane region" description="Helical" evidence="7">
    <location>
        <begin position="230"/>
        <end position="251"/>
    </location>
</feature>
<dbReference type="PROSITE" id="PS50928">
    <property type="entry name" value="ABC_TM1"/>
    <property type="match status" value="1"/>
</dbReference>
<evidence type="ECO:0000256" key="6">
    <source>
        <dbReference type="ARBA" id="ARBA00023136"/>
    </source>
</evidence>
<feature type="transmembrane region" description="Helical" evidence="7">
    <location>
        <begin position="76"/>
        <end position="97"/>
    </location>
</feature>
<dbReference type="EMBL" id="KE356561">
    <property type="protein sequence ID" value="ERG94441.1"/>
    <property type="molecule type" value="Genomic_DNA"/>
</dbReference>
<dbReference type="CDD" id="cd06261">
    <property type="entry name" value="TM_PBP2"/>
    <property type="match status" value="1"/>
</dbReference>
<evidence type="ECO:0000256" key="5">
    <source>
        <dbReference type="ARBA" id="ARBA00022989"/>
    </source>
</evidence>
<dbReference type="eggNOG" id="arCOG00169">
    <property type="taxonomic scope" value="Archaea"/>
</dbReference>
<dbReference type="Proteomes" id="UP000030710">
    <property type="component" value="Unassembled WGS sequence"/>
</dbReference>
<dbReference type="GO" id="GO:0055085">
    <property type="term" value="P:transmembrane transport"/>
    <property type="evidence" value="ECO:0007669"/>
    <property type="project" value="InterPro"/>
</dbReference>
<dbReference type="InterPro" id="IPR035906">
    <property type="entry name" value="MetI-like_sf"/>
</dbReference>
<accession>U1PQ53</accession>
<comment type="similarity">
    <text evidence="7">Belongs to the binding-protein-dependent transport system permease family.</text>
</comment>
<reference evidence="9 10" key="1">
    <citation type="journal article" date="2013" name="PLoS ONE">
        <title>Assembly-driven community genomics of a hypersaline microbial ecosystem.</title>
        <authorList>
            <person name="Podell S."/>
            <person name="Ugalde J.A."/>
            <person name="Narasingarao P."/>
            <person name="Banfield J.F."/>
            <person name="Heidelberg K.B."/>
            <person name="Allen E.E."/>
        </authorList>
    </citation>
    <scope>NUCLEOTIDE SEQUENCE [LARGE SCALE GENOMIC DNA]</scope>
    <source>
        <strain evidence="10">J07HQW2</strain>
    </source>
</reference>
<keyword evidence="2 7" id="KW-0813">Transport</keyword>
<evidence type="ECO:0000256" key="1">
    <source>
        <dbReference type="ARBA" id="ARBA00004651"/>
    </source>
</evidence>
<dbReference type="RefSeq" id="WP_021053932.1">
    <property type="nucleotide sequence ID" value="NZ_KE356561.1"/>
</dbReference>
<dbReference type="Pfam" id="PF00528">
    <property type="entry name" value="BPD_transp_1"/>
    <property type="match status" value="1"/>
</dbReference>
<organism evidence="9 10">
    <name type="scientific">Haloquadratum walsbyi J07HQW2</name>
    <dbReference type="NCBI Taxonomy" id="1238425"/>
    <lineage>
        <taxon>Archaea</taxon>
        <taxon>Methanobacteriati</taxon>
        <taxon>Methanobacteriota</taxon>
        <taxon>Stenosarchaea group</taxon>
        <taxon>Halobacteria</taxon>
        <taxon>Halobacteriales</taxon>
        <taxon>Haloferacaceae</taxon>
        <taxon>Haloquadratum</taxon>
    </lineage>
</organism>
<keyword evidence="5 7" id="KW-1133">Transmembrane helix</keyword>
<name>U1PQ53_9EURY</name>
<dbReference type="HOGENOM" id="CLU_046113_2_2_2"/>
<evidence type="ECO:0000256" key="7">
    <source>
        <dbReference type="RuleBase" id="RU363032"/>
    </source>
</evidence>
<keyword evidence="4 7" id="KW-0812">Transmembrane</keyword>
<dbReference type="GO" id="GO:0005886">
    <property type="term" value="C:plasma membrane"/>
    <property type="evidence" value="ECO:0007669"/>
    <property type="project" value="UniProtKB-SubCell"/>
</dbReference>
<dbReference type="InterPro" id="IPR000515">
    <property type="entry name" value="MetI-like"/>
</dbReference>
<dbReference type="PANTHER" id="PTHR30151:SF41">
    <property type="entry name" value="ABC TRANSPORTER PERMEASE PROTEIN"/>
    <property type="match status" value="1"/>
</dbReference>
<evidence type="ECO:0000256" key="4">
    <source>
        <dbReference type="ARBA" id="ARBA00022692"/>
    </source>
</evidence>
<dbReference type="Gene3D" id="1.10.3720.10">
    <property type="entry name" value="MetI-like"/>
    <property type="match status" value="1"/>
</dbReference>
<dbReference type="AlphaFoldDB" id="U1PQ53"/>
<gene>
    <name evidence="9" type="ORF">J07HQW2_00875</name>
</gene>
<dbReference type="PANTHER" id="PTHR30151">
    <property type="entry name" value="ALKANE SULFONATE ABC TRANSPORTER-RELATED, MEMBRANE SUBUNIT"/>
    <property type="match status" value="1"/>
</dbReference>
<feature type="transmembrane region" description="Helical" evidence="7">
    <location>
        <begin position="109"/>
        <end position="128"/>
    </location>
</feature>
<evidence type="ECO:0000313" key="10">
    <source>
        <dbReference type="Proteomes" id="UP000030710"/>
    </source>
</evidence>
<protein>
    <submittedName>
        <fullName evidence="9">ABC-type nitrate/sulfonate/bicarbonate transport system, permease component</fullName>
    </submittedName>
</protein>
<sequence length="259" mass="27080">MAILGDKHSTPSLKPVVRWVVRILAASLAIAGWHGLVLTQNILLASPGAVAEAFVTDMFLTRVLSEAILIALRNAIAGYAIALVIGIPTGVLIGLSSPVRHVLDPALDALYSTPMVALAPLFIILFGLSPIGKITLVVTFAVFVIIINTKAGLADTPQGLLDAAAVYSGNSQFTGIRVRIRYALPSILTGARLGAGRAIRGAVAAELFLYADALGQYLIDSGAAFETDRLLAGVIALMLVGILAVESVRAVEARVRYSS</sequence>
<comment type="subcellular location">
    <subcellularLocation>
        <location evidence="1 7">Cell membrane</location>
        <topology evidence="1 7">Multi-pass membrane protein</topology>
    </subcellularLocation>
</comment>
<evidence type="ECO:0000256" key="2">
    <source>
        <dbReference type="ARBA" id="ARBA00022448"/>
    </source>
</evidence>
<dbReference type="STRING" id="1238425.J07HQW2_00875"/>
<feature type="transmembrane region" description="Helical" evidence="7">
    <location>
        <begin position="16"/>
        <end position="36"/>
    </location>
</feature>
<feature type="domain" description="ABC transmembrane type-1" evidence="8">
    <location>
        <begin position="68"/>
        <end position="249"/>
    </location>
</feature>
<dbReference type="SUPFAM" id="SSF161098">
    <property type="entry name" value="MetI-like"/>
    <property type="match status" value="1"/>
</dbReference>
<evidence type="ECO:0000256" key="3">
    <source>
        <dbReference type="ARBA" id="ARBA00022475"/>
    </source>
</evidence>
<proteinExistence type="inferred from homology"/>
<keyword evidence="6 7" id="KW-0472">Membrane</keyword>
<evidence type="ECO:0000313" key="9">
    <source>
        <dbReference type="EMBL" id="ERG94441.1"/>
    </source>
</evidence>